<dbReference type="InterPro" id="IPR032508">
    <property type="entry name" value="FecR_C"/>
</dbReference>
<reference evidence="3 4" key="1">
    <citation type="submission" date="2017-10" db="EMBL/GenBank/DDBJ databases">
        <title>Whole genome of Pedobacter ginsengisoli T01R-27 isolated from tomato rhizosphere.</title>
        <authorList>
            <person name="Weon H.-Y."/>
            <person name="Lee S.A."/>
            <person name="Sang M.K."/>
            <person name="Song J."/>
        </authorList>
    </citation>
    <scope>NUCLEOTIDE SEQUENCE [LARGE SCALE GENOMIC DNA]</scope>
    <source>
        <strain evidence="3 4">T01R-27</strain>
    </source>
</reference>
<proteinExistence type="predicted"/>
<sequence>MDNLQLSKLLENYINGNCTPEEVSMVNHWYDQYQDSPNLVQGLSEENQKLLKDKIFLNIIASSDEANIPVVPLKSTPKIAAKWLKYAAAVILVLSVAVLFFNREQLWNKQDQVASQQIHLVNRTDFIVKRVLPDQSVVYLSPQASLTYPLEFKKNSRDVVMEGECFFEITKNPDRPFIINSNHIITKVWGTSFRISDHINSASASVIVVTGKVSVSKKIVGKNDVKTADEVFLLPKESIVFKKKKDALYKNKQTDMSSLTIWNHVDLSFNDKKLSEIVQVLSSEFKATIKVKDEELNKVVMNADLTDLNLPDVLEVLKTSLNLEYHINDDTIVLTKKN</sequence>
<feature type="domain" description="Protein FecR C-terminal" evidence="2">
    <location>
        <begin position="267"/>
        <end position="333"/>
    </location>
</feature>
<dbReference type="Gene3D" id="2.60.120.1440">
    <property type="match status" value="1"/>
</dbReference>
<name>A0A2D1U259_9SPHI</name>
<dbReference type="GO" id="GO:0016989">
    <property type="term" value="F:sigma factor antagonist activity"/>
    <property type="evidence" value="ECO:0007669"/>
    <property type="project" value="TreeGrafter"/>
</dbReference>
<dbReference type="PANTHER" id="PTHR30273:SF2">
    <property type="entry name" value="PROTEIN FECR"/>
    <property type="match status" value="1"/>
</dbReference>
<dbReference type="AlphaFoldDB" id="A0A2D1U259"/>
<evidence type="ECO:0008006" key="5">
    <source>
        <dbReference type="Google" id="ProtNLM"/>
    </source>
</evidence>
<dbReference type="PANTHER" id="PTHR30273">
    <property type="entry name" value="PERIPLASMIC SIGNAL SENSOR AND SIGMA FACTOR ACTIVATOR FECR-RELATED"/>
    <property type="match status" value="1"/>
</dbReference>
<protein>
    <recommendedName>
        <fullName evidence="5">Iron dicitrate transport regulator FecR</fullName>
    </recommendedName>
</protein>
<dbReference type="InterPro" id="IPR006860">
    <property type="entry name" value="FecR"/>
</dbReference>
<gene>
    <name evidence="3" type="ORF">CPT03_03980</name>
</gene>
<feature type="domain" description="FecR protein" evidence="1">
    <location>
        <begin position="128"/>
        <end position="213"/>
    </location>
</feature>
<organism evidence="3 4">
    <name type="scientific">Pedobacter ginsengisoli</name>
    <dbReference type="NCBI Taxonomy" id="363852"/>
    <lineage>
        <taxon>Bacteria</taxon>
        <taxon>Pseudomonadati</taxon>
        <taxon>Bacteroidota</taxon>
        <taxon>Sphingobacteriia</taxon>
        <taxon>Sphingobacteriales</taxon>
        <taxon>Sphingobacteriaceae</taxon>
        <taxon>Pedobacter</taxon>
    </lineage>
</organism>
<evidence type="ECO:0000313" key="4">
    <source>
        <dbReference type="Proteomes" id="UP000223749"/>
    </source>
</evidence>
<evidence type="ECO:0000313" key="3">
    <source>
        <dbReference type="EMBL" id="ATP55685.1"/>
    </source>
</evidence>
<dbReference type="RefSeq" id="WP_099437630.1">
    <property type="nucleotide sequence ID" value="NZ_CP024091.1"/>
</dbReference>
<accession>A0A2D1U259</accession>
<dbReference type="InterPro" id="IPR012373">
    <property type="entry name" value="Ferrdict_sens_TM"/>
</dbReference>
<dbReference type="PIRSF" id="PIRSF018266">
    <property type="entry name" value="FecR"/>
    <property type="match status" value="1"/>
</dbReference>
<dbReference type="Pfam" id="PF04773">
    <property type="entry name" value="FecR"/>
    <property type="match status" value="1"/>
</dbReference>
<dbReference type="Pfam" id="PF16344">
    <property type="entry name" value="FecR_C"/>
    <property type="match status" value="1"/>
</dbReference>
<keyword evidence="4" id="KW-1185">Reference proteome</keyword>
<dbReference type="Gene3D" id="3.55.50.30">
    <property type="match status" value="1"/>
</dbReference>
<dbReference type="KEGG" id="pgs:CPT03_03980"/>
<evidence type="ECO:0000259" key="2">
    <source>
        <dbReference type="Pfam" id="PF16344"/>
    </source>
</evidence>
<dbReference type="OrthoDB" id="645173at2"/>
<dbReference type="Proteomes" id="UP000223749">
    <property type="component" value="Chromosome"/>
</dbReference>
<dbReference type="EMBL" id="CP024091">
    <property type="protein sequence ID" value="ATP55685.1"/>
    <property type="molecule type" value="Genomic_DNA"/>
</dbReference>
<evidence type="ECO:0000259" key="1">
    <source>
        <dbReference type="Pfam" id="PF04773"/>
    </source>
</evidence>